<name>A0A6I4T7N2_9SPHN</name>
<dbReference type="Proteomes" id="UP000438476">
    <property type="component" value="Unassembled WGS sequence"/>
</dbReference>
<organism evidence="1 2">
    <name type="scientific">Altericroceibacterium endophyticum</name>
    <dbReference type="NCBI Taxonomy" id="1808508"/>
    <lineage>
        <taxon>Bacteria</taxon>
        <taxon>Pseudomonadati</taxon>
        <taxon>Pseudomonadota</taxon>
        <taxon>Alphaproteobacteria</taxon>
        <taxon>Sphingomonadales</taxon>
        <taxon>Erythrobacteraceae</taxon>
        <taxon>Altericroceibacterium</taxon>
    </lineage>
</organism>
<dbReference type="RefSeq" id="WP_160736689.1">
    <property type="nucleotide sequence ID" value="NZ_WTYT01000004.1"/>
</dbReference>
<dbReference type="InterPro" id="IPR019289">
    <property type="entry name" value="Phage_tail_E/E"/>
</dbReference>
<sequence>MTDTAAPKRKTSEPITLSEPICRGEQTIEAITLRKPKAGELRGLSIQDLMSAKTSAVLDLLPRITMPPITAAEADDLEPEDLASFGGAVIDFFLSPAERKMMEQALKG</sequence>
<dbReference type="EMBL" id="WTYT01000004">
    <property type="protein sequence ID" value="MXO66262.1"/>
    <property type="molecule type" value="Genomic_DNA"/>
</dbReference>
<dbReference type="AlphaFoldDB" id="A0A6I4T7N2"/>
<keyword evidence="2" id="KW-1185">Reference proteome</keyword>
<proteinExistence type="predicted"/>
<reference evidence="1 2" key="1">
    <citation type="submission" date="2019-12" db="EMBL/GenBank/DDBJ databases">
        <title>Genomic-based taxomic classification of the family Erythrobacteraceae.</title>
        <authorList>
            <person name="Xu L."/>
        </authorList>
    </citation>
    <scope>NUCLEOTIDE SEQUENCE [LARGE SCALE GENOMIC DNA]</scope>
    <source>
        <strain evidence="1 2">LMG 29518</strain>
    </source>
</reference>
<protein>
    <submittedName>
        <fullName evidence="1">Phage tail assembly protein</fullName>
    </submittedName>
</protein>
<dbReference type="Pfam" id="PF10109">
    <property type="entry name" value="Phage_TAC_7"/>
    <property type="match status" value="1"/>
</dbReference>
<dbReference type="OrthoDB" id="7366507at2"/>
<accession>A0A6I4T7N2</accession>
<gene>
    <name evidence="1" type="ORF">GRI91_10885</name>
</gene>
<evidence type="ECO:0000313" key="2">
    <source>
        <dbReference type="Proteomes" id="UP000438476"/>
    </source>
</evidence>
<comment type="caution">
    <text evidence="1">The sequence shown here is derived from an EMBL/GenBank/DDBJ whole genome shotgun (WGS) entry which is preliminary data.</text>
</comment>
<evidence type="ECO:0000313" key="1">
    <source>
        <dbReference type="EMBL" id="MXO66262.1"/>
    </source>
</evidence>